<dbReference type="InterPro" id="IPR037004">
    <property type="entry name" value="Exonuc_VII_ssu_sf"/>
</dbReference>
<sequence>MTPKQKETDLVKEIESMTYEAAFIELENIVKNINSGSQNLDSVVKSLERAFALAKHCQTKLNSAKLDIRKMVQDYEGNTSTQEVTNL</sequence>
<keyword evidence="8" id="KW-1185">Reference proteome</keyword>
<dbReference type="Gene3D" id="1.10.287.1040">
    <property type="entry name" value="Exonuclease VII, small subunit"/>
    <property type="match status" value="1"/>
</dbReference>
<name>A0A2P1PA92_9RICK</name>
<keyword evidence="3 6" id="KW-0540">Nuclease</keyword>
<dbReference type="HAMAP" id="MF_00337">
    <property type="entry name" value="Exonuc_7_S"/>
    <property type="match status" value="1"/>
</dbReference>
<dbReference type="Proteomes" id="UP000241762">
    <property type="component" value="Chromosome"/>
</dbReference>
<dbReference type="PANTHER" id="PTHR34137:SF1">
    <property type="entry name" value="EXODEOXYRIBONUCLEASE 7 SMALL SUBUNIT"/>
    <property type="match status" value="1"/>
</dbReference>
<evidence type="ECO:0000256" key="4">
    <source>
        <dbReference type="ARBA" id="ARBA00022801"/>
    </source>
</evidence>
<protein>
    <recommendedName>
        <fullName evidence="6">Exodeoxyribonuclease 7 small subunit</fullName>
        <ecNumber evidence="6">3.1.11.6</ecNumber>
    </recommendedName>
    <alternativeName>
        <fullName evidence="6">Exodeoxyribonuclease VII small subunit</fullName>
        <shortName evidence="6">Exonuclease VII small subunit</shortName>
    </alternativeName>
</protein>
<dbReference type="KEGG" id="ptc:phytr_12460"/>
<dbReference type="AlphaFoldDB" id="A0A2P1PA92"/>
<comment type="function">
    <text evidence="6">Bidirectionally degrades single-stranded DNA into large acid-insoluble oligonucleotides, which are then degraded further into small acid-soluble oligonucleotides.</text>
</comment>
<evidence type="ECO:0000256" key="5">
    <source>
        <dbReference type="ARBA" id="ARBA00022839"/>
    </source>
</evidence>
<evidence type="ECO:0000256" key="6">
    <source>
        <dbReference type="HAMAP-Rule" id="MF_00337"/>
    </source>
</evidence>
<keyword evidence="5 6" id="KW-0269">Exonuclease</keyword>
<dbReference type="Pfam" id="PF02609">
    <property type="entry name" value="Exonuc_VII_S"/>
    <property type="match status" value="1"/>
</dbReference>
<evidence type="ECO:0000256" key="1">
    <source>
        <dbReference type="ARBA" id="ARBA00009998"/>
    </source>
</evidence>
<evidence type="ECO:0000313" key="8">
    <source>
        <dbReference type="Proteomes" id="UP000241762"/>
    </source>
</evidence>
<evidence type="ECO:0000313" key="7">
    <source>
        <dbReference type="EMBL" id="AVP88170.1"/>
    </source>
</evidence>
<evidence type="ECO:0000256" key="2">
    <source>
        <dbReference type="ARBA" id="ARBA00022490"/>
    </source>
</evidence>
<keyword evidence="2 6" id="KW-0963">Cytoplasm</keyword>
<proteinExistence type="inferred from homology"/>
<comment type="similarity">
    <text evidence="1 6">Belongs to the XseB family.</text>
</comment>
<dbReference type="GO" id="GO:0006308">
    <property type="term" value="P:DNA catabolic process"/>
    <property type="evidence" value="ECO:0007669"/>
    <property type="project" value="UniProtKB-UniRule"/>
</dbReference>
<gene>
    <name evidence="6" type="primary">xseB</name>
    <name evidence="7" type="ORF">phytr_12460</name>
</gene>
<dbReference type="EC" id="3.1.11.6" evidence="6"/>
<comment type="catalytic activity">
    <reaction evidence="6">
        <text>Exonucleolytic cleavage in either 5'- to 3'- or 3'- to 5'-direction to yield nucleoside 5'-phosphates.</text>
        <dbReference type="EC" id="3.1.11.6"/>
    </reaction>
</comment>
<keyword evidence="4 6" id="KW-0378">Hydrolase</keyword>
<dbReference type="GO" id="GO:0008855">
    <property type="term" value="F:exodeoxyribonuclease VII activity"/>
    <property type="evidence" value="ECO:0007669"/>
    <property type="project" value="UniProtKB-UniRule"/>
</dbReference>
<dbReference type="GO" id="GO:0009318">
    <property type="term" value="C:exodeoxyribonuclease VII complex"/>
    <property type="evidence" value="ECO:0007669"/>
    <property type="project" value="UniProtKB-UniRule"/>
</dbReference>
<evidence type="ECO:0000256" key="3">
    <source>
        <dbReference type="ARBA" id="ARBA00022722"/>
    </source>
</evidence>
<dbReference type="OrthoDB" id="9808145at2"/>
<dbReference type="EMBL" id="CP027845">
    <property type="protein sequence ID" value="AVP88170.1"/>
    <property type="molecule type" value="Genomic_DNA"/>
</dbReference>
<dbReference type="PIRSF" id="PIRSF006488">
    <property type="entry name" value="Exonuc_VII_S"/>
    <property type="match status" value="1"/>
</dbReference>
<accession>A0A2P1PA92</accession>
<dbReference type="GO" id="GO:0005829">
    <property type="term" value="C:cytosol"/>
    <property type="evidence" value="ECO:0007669"/>
    <property type="project" value="TreeGrafter"/>
</dbReference>
<comment type="subcellular location">
    <subcellularLocation>
        <location evidence="6">Cytoplasm</location>
    </subcellularLocation>
</comment>
<dbReference type="PANTHER" id="PTHR34137">
    <property type="entry name" value="EXODEOXYRIBONUCLEASE 7 SMALL SUBUNIT"/>
    <property type="match status" value="1"/>
</dbReference>
<comment type="subunit">
    <text evidence="6">Heterooligomer composed of large and small subunits.</text>
</comment>
<dbReference type="NCBIfam" id="TIGR01280">
    <property type="entry name" value="xseB"/>
    <property type="match status" value="1"/>
</dbReference>
<dbReference type="RefSeq" id="WP_106874983.1">
    <property type="nucleotide sequence ID" value="NZ_CP027845.1"/>
</dbReference>
<reference evidence="7 8" key="1">
    <citation type="submission" date="2018-03" db="EMBL/GenBank/DDBJ databases">
        <title>A gene transfer event suggests a long-term partnership between eustigmatophyte algae and a novel lineage of endosymbiotic bacteria.</title>
        <authorList>
            <person name="Yurchenko T."/>
            <person name="Sevcikova T."/>
            <person name="Pribyl P."/>
            <person name="El Karkouri K."/>
            <person name="Klimes V."/>
            <person name="Amaral R."/>
            <person name="Zbrankova V."/>
            <person name="Kim E."/>
            <person name="Raoult D."/>
            <person name="Santos L.M.A."/>
            <person name="Elias M."/>
        </authorList>
    </citation>
    <scope>NUCLEOTIDE SEQUENCE [LARGE SCALE GENOMIC DNA]</scope>
    <source>
        <strain evidence="7">CCALA 838</strain>
    </source>
</reference>
<dbReference type="InterPro" id="IPR003761">
    <property type="entry name" value="Exonuc_VII_S"/>
</dbReference>
<organism evidence="7 8">
    <name type="scientific">Candidatus Phycorickettsia trachydisci</name>
    <dbReference type="NCBI Taxonomy" id="2115978"/>
    <lineage>
        <taxon>Bacteria</taxon>
        <taxon>Pseudomonadati</taxon>
        <taxon>Pseudomonadota</taxon>
        <taxon>Alphaproteobacteria</taxon>
        <taxon>Rickettsiales</taxon>
        <taxon>Rickettsiaceae</taxon>
        <taxon>Candidatus Phycorickettsia</taxon>
    </lineage>
</organism>
<dbReference type="SUPFAM" id="SSF116842">
    <property type="entry name" value="XseB-like"/>
    <property type="match status" value="1"/>
</dbReference>